<comment type="caution">
    <text evidence="1">The sequence shown here is derived from an EMBL/GenBank/DDBJ whole genome shotgun (WGS) entry which is preliminary data.</text>
</comment>
<organism evidence="1 2">
    <name type="scientific">Araneus ventricosus</name>
    <name type="common">Orbweaver spider</name>
    <name type="synonym">Epeira ventricosa</name>
    <dbReference type="NCBI Taxonomy" id="182803"/>
    <lineage>
        <taxon>Eukaryota</taxon>
        <taxon>Metazoa</taxon>
        <taxon>Ecdysozoa</taxon>
        <taxon>Arthropoda</taxon>
        <taxon>Chelicerata</taxon>
        <taxon>Arachnida</taxon>
        <taxon>Araneae</taxon>
        <taxon>Araneomorphae</taxon>
        <taxon>Entelegynae</taxon>
        <taxon>Araneoidea</taxon>
        <taxon>Araneidae</taxon>
        <taxon>Araneus</taxon>
    </lineage>
</organism>
<dbReference type="OrthoDB" id="6432667at2759"/>
<sequence length="108" mass="12463">MFGQVRYPDDVEPPFSREDSMELTVGCLQTAEGEYENFAYGEYDELTVWMWALNGSEIEFFLGGHDPNTTCDVETHPLRCETNIEKILENMVSSTLSWLIPFPLLIKY</sequence>
<proteinExistence type="predicted"/>
<accession>A0A4Y2RTJ7</accession>
<keyword evidence="2" id="KW-1185">Reference proteome</keyword>
<evidence type="ECO:0000313" key="2">
    <source>
        <dbReference type="Proteomes" id="UP000499080"/>
    </source>
</evidence>
<name>A0A4Y2RTJ7_ARAVE</name>
<dbReference type="AlphaFoldDB" id="A0A4Y2RTJ7"/>
<gene>
    <name evidence="1" type="ORF">AVEN_197347_1</name>
</gene>
<dbReference type="Proteomes" id="UP000499080">
    <property type="component" value="Unassembled WGS sequence"/>
</dbReference>
<reference evidence="1 2" key="1">
    <citation type="journal article" date="2019" name="Sci. Rep.">
        <title>Orb-weaving spider Araneus ventricosus genome elucidates the spidroin gene catalogue.</title>
        <authorList>
            <person name="Kono N."/>
            <person name="Nakamura H."/>
            <person name="Ohtoshi R."/>
            <person name="Moran D.A.P."/>
            <person name="Shinohara A."/>
            <person name="Yoshida Y."/>
            <person name="Fujiwara M."/>
            <person name="Mori M."/>
            <person name="Tomita M."/>
            <person name="Arakawa K."/>
        </authorList>
    </citation>
    <scope>NUCLEOTIDE SEQUENCE [LARGE SCALE GENOMIC DNA]</scope>
</reference>
<evidence type="ECO:0000313" key="1">
    <source>
        <dbReference type="EMBL" id="GBN78599.1"/>
    </source>
</evidence>
<dbReference type="EMBL" id="BGPR01018240">
    <property type="protein sequence ID" value="GBN78599.1"/>
    <property type="molecule type" value="Genomic_DNA"/>
</dbReference>
<protein>
    <submittedName>
        <fullName evidence="1">Uncharacterized protein</fullName>
    </submittedName>
</protein>